<reference evidence="1 2" key="2">
    <citation type="journal article" date="2019" name="G3 (Bethesda)">
        <title>Hybrid Assembly of the Genome of the Entomopathogenic Nematode Steinernema carpocapsae Identifies the X-Chromosome.</title>
        <authorList>
            <person name="Serra L."/>
            <person name="Macchietto M."/>
            <person name="Macias-Munoz A."/>
            <person name="McGill C.J."/>
            <person name="Rodriguez I.M."/>
            <person name="Rodriguez B."/>
            <person name="Murad R."/>
            <person name="Mortazavi A."/>
        </authorList>
    </citation>
    <scope>NUCLEOTIDE SEQUENCE [LARGE SCALE GENOMIC DNA]</scope>
    <source>
        <strain evidence="1 2">ALL</strain>
    </source>
</reference>
<gene>
    <name evidence="1" type="ORF">L596_000662</name>
</gene>
<comment type="caution">
    <text evidence="1">The sequence shown here is derived from an EMBL/GenBank/DDBJ whole genome shotgun (WGS) entry which is preliminary data.</text>
</comment>
<sequence>MKTKKVNEVQLLRNTSPVNLHTGRIIGIYRYTLGSSVILCNDFFTHGKGKAPRYTDIKRRKTREVSSTISVNGNGNLVYQRLNELNALKGRLHRTNPPGRIGRQAEDAYANPNEPFFGSKNKLNLRSLMLKLCVRVSTSSSIATRSLFSKSFSGLPTFWIQTDCSAT</sequence>
<dbReference type="AlphaFoldDB" id="A0A4U8UL69"/>
<name>A0A4U8UL69_STECR</name>
<evidence type="ECO:0000313" key="2">
    <source>
        <dbReference type="Proteomes" id="UP000298663"/>
    </source>
</evidence>
<proteinExistence type="predicted"/>
<keyword evidence="2" id="KW-1185">Reference proteome</keyword>
<protein>
    <submittedName>
        <fullName evidence="1">Uncharacterized protein</fullName>
    </submittedName>
</protein>
<dbReference type="Proteomes" id="UP000298663">
    <property type="component" value="Unassembled WGS sequence"/>
</dbReference>
<evidence type="ECO:0000313" key="1">
    <source>
        <dbReference type="EMBL" id="TMS32867.1"/>
    </source>
</evidence>
<reference evidence="1 2" key="1">
    <citation type="journal article" date="2015" name="Genome Biol.">
        <title>Comparative genomics of Steinernema reveals deeply conserved gene regulatory networks.</title>
        <authorList>
            <person name="Dillman A.R."/>
            <person name="Macchietto M."/>
            <person name="Porter C.F."/>
            <person name="Rogers A."/>
            <person name="Williams B."/>
            <person name="Antoshechkin I."/>
            <person name="Lee M.M."/>
            <person name="Goodwin Z."/>
            <person name="Lu X."/>
            <person name="Lewis E.E."/>
            <person name="Goodrich-Blair H."/>
            <person name="Stock S.P."/>
            <person name="Adams B.J."/>
            <person name="Sternberg P.W."/>
            <person name="Mortazavi A."/>
        </authorList>
    </citation>
    <scope>NUCLEOTIDE SEQUENCE [LARGE SCALE GENOMIC DNA]</scope>
    <source>
        <strain evidence="1 2">ALL</strain>
    </source>
</reference>
<organism evidence="1 2">
    <name type="scientific">Steinernema carpocapsae</name>
    <name type="common">Entomopathogenic nematode</name>
    <dbReference type="NCBI Taxonomy" id="34508"/>
    <lineage>
        <taxon>Eukaryota</taxon>
        <taxon>Metazoa</taxon>
        <taxon>Ecdysozoa</taxon>
        <taxon>Nematoda</taxon>
        <taxon>Chromadorea</taxon>
        <taxon>Rhabditida</taxon>
        <taxon>Tylenchina</taxon>
        <taxon>Panagrolaimomorpha</taxon>
        <taxon>Strongyloidoidea</taxon>
        <taxon>Steinernematidae</taxon>
        <taxon>Steinernema</taxon>
    </lineage>
</organism>
<accession>A0A4U8UL69</accession>
<dbReference type="EMBL" id="AZBU02000001">
    <property type="protein sequence ID" value="TMS32867.1"/>
    <property type="molecule type" value="Genomic_DNA"/>
</dbReference>